<keyword evidence="2" id="KW-0285">Flavoprotein</keyword>
<reference evidence="7" key="1">
    <citation type="journal article" date="2019" name="Int. J. Syst. Evol. Microbiol.">
        <title>The Global Catalogue of Microorganisms (GCM) 10K type strain sequencing project: providing services to taxonomists for standard genome sequencing and annotation.</title>
        <authorList>
            <consortium name="The Broad Institute Genomics Platform"/>
            <consortium name="The Broad Institute Genome Sequencing Center for Infectious Disease"/>
            <person name="Wu L."/>
            <person name="Ma J."/>
        </authorList>
    </citation>
    <scope>NUCLEOTIDE SEQUENCE [LARGE SCALE GENOMIC DNA]</scope>
    <source>
        <strain evidence="7">CCUG 57942</strain>
    </source>
</reference>
<sequence length="201" mass="22175">MSTTFDLQGQHQDKAYQILSSLITPRPIAWVTTLNEDGSTNAAPFSFFNCFGSRPPLVVFAPGNREPGVPKDTARNIRRHRQFVIHTVDASVMHAMNDSAAPHPYGVSEVDLNKLTLTPSETIDVPRITEAPVALECSEHSCIEIGANRLVLGIVQRVHVREGLMDPTTAKLNTHAYAPIGRMASPNWYCTTDALFELIRP</sequence>
<evidence type="ECO:0000256" key="4">
    <source>
        <dbReference type="ARBA" id="ARBA00038054"/>
    </source>
</evidence>
<keyword evidence="6" id="KW-0560">Oxidoreductase</keyword>
<organism evidence="6 7">
    <name type="scientific">Rubritalea tangerina</name>
    <dbReference type="NCBI Taxonomy" id="430798"/>
    <lineage>
        <taxon>Bacteria</taxon>
        <taxon>Pseudomonadati</taxon>
        <taxon>Verrucomicrobiota</taxon>
        <taxon>Verrucomicrobiia</taxon>
        <taxon>Verrucomicrobiales</taxon>
        <taxon>Rubritaleaceae</taxon>
        <taxon>Rubritalea</taxon>
    </lineage>
</organism>
<evidence type="ECO:0000259" key="5">
    <source>
        <dbReference type="SMART" id="SM00903"/>
    </source>
</evidence>
<dbReference type="Gene3D" id="2.30.110.10">
    <property type="entry name" value="Electron Transport, Fmn-binding Protein, Chain A"/>
    <property type="match status" value="1"/>
</dbReference>
<dbReference type="Proteomes" id="UP001597389">
    <property type="component" value="Unassembled WGS sequence"/>
</dbReference>
<comment type="cofactor">
    <cofactor evidence="1">
        <name>FMN</name>
        <dbReference type="ChEBI" id="CHEBI:58210"/>
    </cofactor>
</comment>
<comment type="similarity">
    <text evidence="4">Belongs to the flavoredoxin family.</text>
</comment>
<gene>
    <name evidence="6" type="ORF">ACFSW8_14915</name>
</gene>
<dbReference type="SUPFAM" id="SSF50475">
    <property type="entry name" value="FMN-binding split barrel"/>
    <property type="match status" value="1"/>
</dbReference>
<evidence type="ECO:0000313" key="6">
    <source>
        <dbReference type="EMBL" id="MFD2160192.1"/>
    </source>
</evidence>
<dbReference type="EC" id="1.5.1.-" evidence="6"/>
<comment type="caution">
    <text evidence="6">The sequence shown here is derived from an EMBL/GenBank/DDBJ whole genome shotgun (WGS) entry which is preliminary data.</text>
</comment>
<dbReference type="GO" id="GO:0016491">
    <property type="term" value="F:oxidoreductase activity"/>
    <property type="evidence" value="ECO:0007669"/>
    <property type="project" value="UniProtKB-KW"/>
</dbReference>
<evidence type="ECO:0000256" key="3">
    <source>
        <dbReference type="ARBA" id="ARBA00022643"/>
    </source>
</evidence>
<keyword evidence="3" id="KW-0288">FMN</keyword>
<dbReference type="EMBL" id="JBHUJB010000073">
    <property type="protein sequence ID" value="MFD2160192.1"/>
    <property type="molecule type" value="Genomic_DNA"/>
</dbReference>
<dbReference type="SMART" id="SM00903">
    <property type="entry name" value="Flavin_Reduct"/>
    <property type="match status" value="1"/>
</dbReference>
<dbReference type="PANTHER" id="PTHR33798:SF5">
    <property type="entry name" value="FLAVIN REDUCTASE LIKE DOMAIN-CONTAINING PROTEIN"/>
    <property type="match status" value="1"/>
</dbReference>
<proteinExistence type="inferred from homology"/>
<evidence type="ECO:0000256" key="1">
    <source>
        <dbReference type="ARBA" id="ARBA00001917"/>
    </source>
</evidence>
<dbReference type="RefSeq" id="WP_377086960.1">
    <property type="nucleotide sequence ID" value="NZ_JBHSJL010000014.1"/>
</dbReference>
<protein>
    <submittedName>
        <fullName evidence="6">Flavin reductase family protein</fullName>
        <ecNumber evidence="6">1.5.1.-</ecNumber>
    </submittedName>
</protein>
<dbReference type="PANTHER" id="PTHR33798">
    <property type="entry name" value="FLAVOPROTEIN OXYGENASE"/>
    <property type="match status" value="1"/>
</dbReference>
<feature type="domain" description="Flavin reductase like" evidence="5">
    <location>
        <begin position="22"/>
        <end position="166"/>
    </location>
</feature>
<dbReference type="InterPro" id="IPR012349">
    <property type="entry name" value="Split_barrel_FMN-bd"/>
</dbReference>
<name>A0ABW4ZF45_9BACT</name>
<keyword evidence="7" id="KW-1185">Reference proteome</keyword>
<dbReference type="InterPro" id="IPR002563">
    <property type="entry name" value="Flavin_Rdtase-like_dom"/>
</dbReference>
<evidence type="ECO:0000256" key="2">
    <source>
        <dbReference type="ARBA" id="ARBA00022630"/>
    </source>
</evidence>
<accession>A0ABW4ZF45</accession>
<dbReference type="Pfam" id="PF01613">
    <property type="entry name" value="Flavin_Reduct"/>
    <property type="match status" value="1"/>
</dbReference>
<evidence type="ECO:0000313" key="7">
    <source>
        <dbReference type="Proteomes" id="UP001597389"/>
    </source>
</evidence>